<feature type="binding site" evidence="8">
    <location>
        <begin position="136"/>
        <end position="140"/>
    </location>
    <ligand>
        <name>ATP</name>
        <dbReference type="ChEBI" id="CHEBI:30616"/>
    </ligand>
</feature>
<feature type="binding site" evidence="8">
    <location>
        <begin position="7"/>
        <end position="15"/>
    </location>
    <ligand>
        <name>ATP</name>
        <dbReference type="ChEBI" id="CHEBI:30616"/>
    </ligand>
</feature>
<evidence type="ECO:0000256" key="7">
    <source>
        <dbReference type="PIRSR" id="PIRSR000705-2"/>
    </source>
</evidence>
<dbReference type="FunFam" id="3.40.50.300:FF:000659">
    <property type="entry name" value="Deoxyguanosine kinase"/>
    <property type="match status" value="1"/>
</dbReference>
<feature type="binding site" evidence="7">
    <location>
        <position position="54"/>
    </location>
    <ligand>
        <name>substrate</name>
    </ligand>
</feature>
<feature type="domain" description="Deoxynucleoside kinase" evidence="9">
    <location>
        <begin position="3"/>
        <end position="194"/>
    </location>
</feature>
<evidence type="ECO:0000313" key="10">
    <source>
        <dbReference type="EMBL" id="AEB11509.1"/>
    </source>
</evidence>
<dbReference type="EMBL" id="CP002630">
    <property type="protein sequence ID" value="AEB11509.1"/>
    <property type="molecule type" value="Genomic_DNA"/>
</dbReference>
<dbReference type="PANTHER" id="PTHR10513">
    <property type="entry name" value="DEOXYNUCLEOSIDE KINASE"/>
    <property type="match status" value="1"/>
</dbReference>
<accession>F2NM39</accession>
<dbReference type="KEGG" id="mhd:Marky_0759"/>
<dbReference type="AlphaFoldDB" id="F2NM39"/>
<dbReference type="InterPro" id="IPR027417">
    <property type="entry name" value="P-loop_NTPase"/>
</dbReference>
<feature type="binding site" evidence="7">
    <location>
        <position position="31"/>
    </location>
    <ligand>
        <name>substrate</name>
    </ligand>
</feature>
<evidence type="ECO:0000256" key="2">
    <source>
        <dbReference type="ARBA" id="ARBA00022679"/>
    </source>
</evidence>
<feature type="binding site" evidence="8">
    <location>
        <begin position="180"/>
        <end position="182"/>
    </location>
    <ligand>
        <name>ATP</name>
        <dbReference type="ChEBI" id="CHEBI:30616"/>
    </ligand>
</feature>
<keyword evidence="11" id="KW-1185">Reference proteome</keyword>
<keyword evidence="5 8" id="KW-0067">ATP-binding</keyword>
<dbReference type="HOGENOM" id="CLU_030466_2_1_0"/>
<proteinExistence type="inferred from homology"/>
<evidence type="ECO:0000313" key="11">
    <source>
        <dbReference type="Proteomes" id="UP000007030"/>
    </source>
</evidence>
<dbReference type="OrthoDB" id="9776634at2"/>
<dbReference type="GO" id="GO:0005737">
    <property type="term" value="C:cytoplasm"/>
    <property type="evidence" value="ECO:0007669"/>
    <property type="project" value="TreeGrafter"/>
</dbReference>
<evidence type="ECO:0000256" key="3">
    <source>
        <dbReference type="ARBA" id="ARBA00022741"/>
    </source>
</evidence>
<feature type="active site" description="Proton acceptor" evidence="6">
    <location>
        <position position="78"/>
    </location>
</feature>
<keyword evidence="4 10" id="KW-0418">Kinase</keyword>
<keyword evidence="2 10" id="KW-0808">Transferase</keyword>
<evidence type="ECO:0000256" key="1">
    <source>
        <dbReference type="ARBA" id="ARBA00007420"/>
    </source>
</evidence>
<dbReference type="GO" id="GO:0005524">
    <property type="term" value="F:ATP binding"/>
    <property type="evidence" value="ECO:0007669"/>
    <property type="project" value="UniProtKB-KW"/>
</dbReference>
<dbReference type="EC" id="2.7.1.76" evidence="10"/>
<dbReference type="PIRSF" id="PIRSF000705">
    <property type="entry name" value="DNK"/>
    <property type="match status" value="1"/>
</dbReference>
<evidence type="ECO:0000256" key="6">
    <source>
        <dbReference type="PIRSR" id="PIRSR000705-1"/>
    </source>
</evidence>
<sequence length="209" mass="24249">MYIAIAGNIGSGKSTLTAMLAERYRLHPVYEAVEENPYLEDFYRDMRAWAFHSQVFFLARRLEQHLKEINGRKRVVQDRTIFEDAFIFAKNLHRQGYLSERDWRTYLALYEGIAPALRMPDRLVYIRASLPTLRARIAKRGRTYERAIPDAYLQALNELYEEWVANYTLSPVLIVPGDELDFVEDAGARQWVYDALEAGGLTPPLTTEP</sequence>
<dbReference type="InterPro" id="IPR002624">
    <property type="entry name" value="DCK/DGK"/>
</dbReference>
<reference evidence="10 11" key="1">
    <citation type="journal article" date="2012" name="Stand. Genomic Sci.">
        <title>Complete genome sequence of the aerobic, heterotroph Marinithermus hydrothermalis type strain (T1(T)) from a deep-sea hydrothermal vent chimney.</title>
        <authorList>
            <person name="Copeland A."/>
            <person name="Gu W."/>
            <person name="Yasawong M."/>
            <person name="Lapidus A."/>
            <person name="Lucas S."/>
            <person name="Deshpande S."/>
            <person name="Pagani I."/>
            <person name="Tapia R."/>
            <person name="Cheng J.F."/>
            <person name="Goodwin L.A."/>
            <person name="Pitluck S."/>
            <person name="Liolios K."/>
            <person name="Ivanova N."/>
            <person name="Mavromatis K."/>
            <person name="Mikhailova N."/>
            <person name="Pati A."/>
            <person name="Chen A."/>
            <person name="Palaniappan K."/>
            <person name="Land M."/>
            <person name="Pan C."/>
            <person name="Brambilla E.M."/>
            <person name="Rohde M."/>
            <person name="Tindall B.J."/>
            <person name="Sikorski J."/>
            <person name="Goker M."/>
            <person name="Detter J.C."/>
            <person name="Bristow J."/>
            <person name="Eisen J.A."/>
            <person name="Markowitz V."/>
            <person name="Hugenholtz P."/>
            <person name="Kyrpides N.C."/>
            <person name="Klenk H.P."/>
            <person name="Woyke T."/>
        </authorList>
    </citation>
    <scope>NUCLEOTIDE SEQUENCE [LARGE SCALE GENOMIC DNA]</scope>
    <source>
        <strain evidence="11">DSM 14884 / JCM 11576 / T1</strain>
    </source>
</reference>
<protein>
    <submittedName>
        <fullName evidence="10">Deoxyadenosine kinase</fullName>
        <ecNumber evidence="10">2.7.1.76</ecNumber>
    </submittedName>
</protein>
<dbReference type="Pfam" id="PF01712">
    <property type="entry name" value="dNK"/>
    <property type="match status" value="1"/>
</dbReference>
<dbReference type="GO" id="GO:0004136">
    <property type="term" value="F:deoxyadenosine kinase activity"/>
    <property type="evidence" value="ECO:0007669"/>
    <property type="project" value="UniProtKB-EC"/>
</dbReference>
<dbReference type="Proteomes" id="UP000007030">
    <property type="component" value="Chromosome"/>
</dbReference>
<evidence type="ECO:0000256" key="8">
    <source>
        <dbReference type="PIRSR" id="PIRSR000705-3"/>
    </source>
</evidence>
<organism evidence="10 11">
    <name type="scientific">Marinithermus hydrothermalis (strain DSM 14884 / JCM 11576 / T1)</name>
    <dbReference type="NCBI Taxonomy" id="869210"/>
    <lineage>
        <taxon>Bacteria</taxon>
        <taxon>Thermotogati</taxon>
        <taxon>Deinococcota</taxon>
        <taxon>Deinococci</taxon>
        <taxon>Thermales</taxon>
        <taxon>Thermaceae</taxon>
        <taxon>Marinithermus</taxon>
    </lineage>
</organism>
<dbReference type="CDD" id="cd01673">
    <property type="entry name" value="dNK"/>
    <property type="match status" value="1"/>
</dbReference>
<feature type="binding site" evidence="7">
    <location>
        <position position="43"/>
    </location>
    <ligand>
        <name>substrate</name>
    </ligand>
</feature>
<feature type="binding site" evidence="7">
    <location>
        <position position="84"/>
    </location>
    <ligand>
        <name>substrate</name>
    </ligand>
</feature>
<feature type="binding site" evidence="7">
    <location>
        <position position="145"/>
    </location>
    <ligand>
        <name>substrate</name>
    </ligand>
</feature>
<evidence type="ECO:0000259" key="9">
    <source>
        <dbReference type="Pfam" id="PF01712"/>
    </source>
</evidence>
<dbReference type="RefSeq" id="WP_013703561.1">
    <property type="nucleotide sequence ID" value="NC_015387.1"/>
</dbReference>
<dbReference type="InterPro" id="IPR050566">
    <property type="entry name" value="Deoxyribonucleoside_kinase"/>
</dbReference>
<name>F2NM39_MARHT</name>
<keyword evidence="3 8" id="KW-0547">Nucleotide-binding</keyword>
<evidence type="ECO:0000256" key="5">
    <source>
        <dbReference type="ARBA" id="ARBA00022840"/>
    </source>
</evidence>
<dbReference type="SUPFAM" id="SSF52540">
    <property type="entry name" value="P-loop containing nucleoside triphosphate hydrolases"/>
    <property type="match status" value="1"/>
</dbReference>
<dbReference type="eggNOG" id="COG1428">
    <property type="taxonomic scope" value="Bacteria"/>
</dbReference>
<dbReference type="STRING" id="869210.Marky_0759"/>
<dbReference type="PANTHER" id="PTHR10513:SF35">
    <property type="entry name" value="DEOXYADENOSINE KINASE"/>
    <property type="match status" value="1"/>
</dbReference>
<evidence type="ECO:0000256" key="4">
    <source>
        <dbReference type="ARBA" id="ARBA00022777"/>
    </source>
</evidence>
<dbReference type="InterPro" id="IPR031314">
    <property type="entry name" value="DNK_dom"/>
</dbReference>
<gene>
    <name evidence="10" type="ordered locus">Marky_0759</name>
</gene>
<comment type="similarity">
    <text evidence="1">Belongs to the DCK/DGK family.</text>
</comment>
<feature type="binding site" evidence="7">
    <location>
        <position position="79"/>
    </location>
    <ligand>
        <name>substrate</name>
    </ligand>
</feature>
<dbReference type="Gene3D" id="3.40.50.300">
    <property type="entry name" value="P-loop containing nucleotide triphosphate hydrolases"/>
    <property type="match status" value="1"/>
</dbReference>